<name>A0A1R2CWK5_9CILI</name>
<reference evidence="2 3" key="1">
    <citation type="submission" date="2016-11" db="EMBL/GenBank/DDBJ databases">
        <title>The macronuclear genome of Stentor coeruleus: a giant cell with tiny introns.</title>
        <authorList>
            <person name="Slabodnick M."/>
            <person name="Ruby J.G."/>
            <person name="Reiff S.B."/>
            <person name="Swart E.C."/>
            <person name="Gosai S."/>
            <person name="Prabakaran S."/>
            <person name="Witkowska E."/>
            <person name="Larue G.E."/>
            <person name="Fisher S."/>
            <person name="Freeman R.M."/>
            <person name="Gunawardena J."/>
            <person name="Chu W."/>
            <person name="Stover N.A."/>
            <person name="Gregory B.D."/>
            <person name="Nowacki M."/>
            <person name="Derisi J."/>
            <person name="Roy S.W."/>
            <person name="Marshall W.F."/>
            <person name="Sood P."/>
        </authorList>
    </citation>
    <scope>NUCLEOTIDE SEQUENCE [LARGE SCALE GENOMIC DNA]</scope>
    <source>
        <strain evidence="2">WM001</strain>
    </source>
</reference>
<proteinExistence type="predicted"/>
<comment type="caution">
    <text evidence="2">The sequence shown here is derived from an EMBL/GenBank/DDBJ whole genome shotgun (WGS) entry which is preliminary data.</text>
</comment>
<evidence type="ECO:0000256" key="1">
    <source>
        <dbReference type="SAM" id="MobiDB-lite"/>
    </source>
</evidence>
<feature type="compositionally biased region" description="Pro residues" evidence="1">
    <location>
        <begin position="132"/>
        <end position="141"/>
    </location>
</feature>
<organism evidence="2 3">
    <name type="scientific">Stentor coeruleus</name>
    <dbReference type="NCBI Taxonomy" id="5963"/>
    <lineage>
        <taxon>Eukaryota</taxon>
        <taxon>Sar</taxon>
        <taxon>Alveolata</taxon>
        <taxon>Ciliophora</taxon>
        <taxon>Postciliodesmatophora</taxon>
        <taxon>Heterotrichea</taxon>
        <taxon>Heterotrichida</taxon>
        <taxon>Stentoridae</taxon>
        <taxon>Stentor</taxon>
    </lineage>
</organism>
<dbReference type="Proteomes" id="UP000187209">
    <property type="component" value="Unassembled WGS sequence"/>
</dbReference>
<feature type="region of interest" description="Disordered" evidence="1">
    <location>
        <begin position="115"/>
        <end position="155"/>
    </location>
</feature>
<dbReference type="AlphaFoldDB" id="A0A1R2CWK5"/>
<keyword evidence="3" id="KW-1185">Reference proteome</keyword>
<accession>A0A1R2CWK5</accession>
<evidence type="ECO:0000313" key="3">
    <source>
        <dbReference type="Proteomes" id="UP000187209"/>
    </source>
</evidence>
<protein>
    <submittedName>
        <fullName evidence="2">Uncharacterized protein</fullName>
    </submittedName>
</protein>
<sequence>MSYVMGKGRPEEYKASEALQSMRIEAYSAPVSEKSITTTVETPQEAGEFGVKNKIWSKEGYAGNSNINHPQPPPVAPVHESLKSYQPSVAKVPMPQTKVFPISEKDVAREQMAHTLFGSFGPPQEIGVSKPSKPPQQPQPIPQQKKIQHDSLLDL</sequence>
<gene>
    <name evidence="2" type="ORF">SteCoe_3623</name>
</gene>
<evidence type="ECO:0000313" key="2">
    <source>
        <dbReference type="EMBL" id="OMJ93382.1"/>
    </source>
</evidence>
<dbReference type="EMBL" id="MPUH01000043">
    <property type="protein sequence ID" value="OMJ93382.1"/>
    <property type="molecule type" value="Genomic_DNA"/>
</dbReference>